<evidence type="ECO:0000256" key="6">
    <source>
        <dbReference type="ARBA" id="ARBA00022801"/>
    </source>
</evidence>
<feature type="compositionally biased region" description="Polar residues" evidence="8">
    <location>
        <begin position="890"/>
        <end position="904"/>
    </location>
</feature>
<dbReference type="SUPFAM" id="SSF54001">
    <property type="entry name" value="Cysteine proteinases"/>
    <property type="match status" value="1"/>
</dbReference>
<dbReference type="Pfam" id="PF00443">
    <property type="entry name" value="UCH"/>
    <property type="match status" value="1"/>
</dbReference>
<feature type="compositionally biased region" description="Polar residues" evidence="8">
    <location>
        <begin position="1338"/>
        <end position="1349"/>
    </location>
</feature>
<evidence type="ECO:0000259" key="10">
    <source>
        <dbReference type="PROSITE" id="PS51283"/>
    </source>
</evidence>
<sequence length="1442" mass="159749">MDPDADPDVNMAPVQSAEDADNAPPSKAHLPRAMSVDLPDNAQDGEAGSRKDKDLPPLEEQIKTIQTLLKAFNEEPPKEGDVGYIVSKSWVEKALALGGDPKFAKKEASTGPLGPVDNSDLILETIRQPDGDEFVRMNPGTSLEECEIFPEDAWTLVSEWYGVKDNHKPIVRHAVNLAVDAKSPANIVFELNPPIFTVHRLWSLSSPISVRDELKAKSPLIFVRSAMAPYNSFFKELKEHSGILLERKMRVWQITEKPTVSATQDTSSQEAPTPPDTPSVDKVSESSIDPWQRLVVEVPVFANINPAERLVVPAVDNTGNPNYNGSSPVSVYGLTQDMTLVLDEEISKNQWVSIFFKGARGDKAIPSRGSAGNSAGNSGRTSPVPGPVTRGRTQQKKKPGRGLGIAGLQNLGNTCYMNSALQCVRSVEELTKYFLTDEYQQEINKTNPLGYKGQVAMAYGGLLKEIYAGDSRSSVSPRDFKNTVGRARSTFQGWGQQDTQEFLGFLLDALQEDLNRVKAKPYIEKPDSTDEMIGDEEAIRKMAEEVWDITRKRDDSVVADLFTGLYKSTVKCPVCDKVSITFDPFTTFTCPLPVEDMWSRTVKFFPLNDAPVEIEVELSKHSAIEELRKAVAHKTGVHPELLLGAEEFKGKFFKVYDTSNDISEEIQSNDIAVFHELSAVPTNFPPKKKVMGQPTSMLDISEEPLVDPRTEQMVVTVLHRKRTDSSTFGFRSSGDDVASPPHFIVLTRDEACKEDVIRRKILEKVATFSTWSAFSDADDTDPDMVIASQSDADSSGDAKVVTNSVEGEDDMVNVSVDTGEQQFHRQPLKEFSTIRPKWVKPEVHLPARLQNLFELSYFSEKCDNGIPTGWNSVDDNKSFRTLASRAPENATEQDSNSQDSTNSADSEHESVGEEPLSASVEEQTRMADESDGEQPVRHVKNTRGRGGHKFAGARRKVKNTKTYGKRGKRRAKDSRNSKEQSYNIVDVAPQPSPEDNVPGGPLVRLGEGIVVDWTEESWDMVFGRAAHDAEDTRGERRFVNIEKVRDSGLEQKRKSRATRKKQGITLEECLDEFQKAEVLSEHDQWYCPRCKDHRRASKKFDLWKTPDILIVHLKRFSSAGWRRDKLDVLVDFPTEGLDLHKRVLCQETGKKEVYDLIAVDDHFGGLGGGHYTASGRNFVDGQWYNYNDSHVTKKSAEDAVTRSAYLLFYRRRSDQPLGGPRFKEIFDKYDKGPEDGSDPEESGEDQRLVGGSSLTGSSRHGNGAGATLQRASRGLASSTTPTTDLEDDSGLPSYEGSSSTHVGSENIHNSIEDEAIGMTDYLAGPNAYQAEQTWNFSSLNSTDGPSNTLGLDEYASDDAQPDLSDRDGDFDQSMEDVDDEIGINEPPPPPDFGAQVGLSEIQNDAWKSQEKVHSVPAADDDVSSTEAAEIHLDDEEQRPARS</sequence>
<dbReference type="InterPro" id="IPR006615">
    <property type="entry name" value="Pept_C19_DUSP"/>
</dbReference>
<comment type="similarity">
    <text evidence="2">Belongs to the peptidase C19 family.</text>
</comment>
<evidence type="ECO:0000313" key="12">
    <source>
        <dbReference type="Proteomes" id="UP000295703"/>
    </source>
</evidence>
<dbReference type="Gene3D" id="3.30.2230.10">
    <property type="entry name" value="DUSP-like"/>
    <property type="match status" value="1"/>
</dbReference>
<keyword evidence="4" id="KW-0645">Protease</keyword>
<keyword evidence="5" id="KW-0833">Ubl conjugation pathway</keyword>
<keyword evidence="7" id="KW-0788">Thiol protease</keyword>
<feature type="domain" description="USP" evidence="9">
    <location>
        <begin position="406"/>
        <end position="1212"/>
    </location>
</feature>
<feature type="region of interest" description="Disordered" evidence="8">
    <location>
        <begin position="1"/>
        <end position="57"/>
    </location>
</feature>
<feature type="compositionally biased region" description="Acidic residues" evidence="8">
    <location>
        <begin position="1370"/>
        <end position="1382"/>
    </location>
</feature>
<feature type="region of interest" description="Disordered" evidence="8">
    <location>
        <begin position="1338"/>
        <end position="1442"/>
    </location>
</feature>
<keyword evidence="6 11" id="KW-0378">Hydrolase</keyword>
<accession>A0A4R8R194</accession>
<evidence type="ECO:0000256" key="8">
    <source>
        <dbReference type="SAM" id="MobiDB-lite"/>
    </source>
</evidence>
<dbReference type="InterPro" id="IPR001394">
    <property type="entry name" value="Peptidase_C19_UCH"/>
</dbReference>
<dbReference type="PROSITE" id="PS00973">
    <property type="entry name" value="USP_2"/>
    <property type="match status" value="1"/>
</dbReference>
<dbReference type="PANTHER" id="PTHR21646:SF24">
    <property type="entry name" value="UBIQUITIN CARBOXYL-TERMINAL HYDROLASE"/>
    <property type="match status" value="1"/>
</dbReference>
<dbReference type="STRING" id="5466.A0A4R8R194"/>
<dbReference type="PROSITE" id="PS50235">
    <property type="entry name" value="USP_3"/>
    <property type="match status" value="1"/>
</dbReference>
<feature type="region of interest" description="Disordered" evidence="8">
    <location>
        <begin position="884"/>
        <end position="1001"/>
    </location>
</feature>
<dbReference type="PROSITE" id="PS51283">
    <property type="entry name" value="DUSP"/>
    <property type="match status" value="1"/>
</dbReference>
<feature type="compositionally biased region" description="Basic residues" evidence="8">
    <location>
        <begin position="937"/>
        <end position="972"/>
    </location>
</feature>
<dbReference type="GO" id="GO:0016579">
    <property type="term" value="P:protein deubiquitination"/>
    <property type="evidence" value="ECO:0007669"/>
    <property type="project" value="InterPro"/>
</dbReference>
<dbReference type="Gene3D" id="3.90.70.10">
    <property type="entry name" value="Cysteine proteinases"/>
    <property type="match status" value="2"/>
</dbReference>
<feature type="compositionally biased region" description="Low complexity" evidence="8">
    <location>
        <begin position="367"/>
        <end position="380"/>
    </location>
</feature>
<organism evidence="11 12">
    <name type="scientific">Colletotrichum trifolii</name>
    <dbReference type="NCBI Taxonomy" id="5466"/>
    <lineage>
        <taxon>Eukaryota</taxon>
        <taxon>Fungi</taxon>
        <taxon>Dikarya</taxon>
        <taxon>Ascomycota</taxon>
        <taxon>Pezizomycotina</taxon>
        <taxon>Sordariomycetes</taxon>
        <taxon>Hypocreomycetidae</taxon>
        <taxon>Glomerellales</taxon>
        <taxon>Glomerellaceae</taxon>
        <taxon>Colletotrichum</taxon>
        <taxon>Colletotrichum orbiculare species complex</taxon>
    </lineage>
</organism>
<evidence type="ECO:0000259" key="9">
    <source>
        <dbReference type="PROSITE" id="PS50235"/>
    </source>
</evidence>
<dbReference type="InterPro" id="IPR050185">
    <property type="entry name" value="Ub_carboxyl-term_hydrolase"/>
</dbReference>
<dbReference type="InterPro" id="IPR018200">
    <property type="entry name" value="USP_CS"/>
</dbReference>
<dbReference type="SUPFAM" id="SSF143791">
    <property type="entry name" value="DUSP-like"/>
    <property type="match status" value="1"/>
</dbReference>
<proteinExistence type="inferred from homology"/>
<dbReference type="PROSITE" id="PS00972">
    <property type="entry name" value="USP_1"/>
    <property type="match status" value="1"/>
</dbReference>
<feature type="domain" description="DUSP" evidence="10">
    <location>
        <begin position="56"/>
        <end position="175"/>
    </location>
</feature>
<dbReference type="EMBL" id="RYZW01000085">
    <property type="protein sequence ID" value="TDZ49921.1"/>
    <property type="molecule type" value="Genomic_DNA"/>
</dbReference>
<reference evidence="11 12" key="1">
    <citation type="submission" date="2018-12" db="EMBL/GenBank/DDBJ databases">
        <title>Genome sequence and assembly of Colletotrichum trifolii.</title>
        <authorList>
            <person name="Gan P."/>
            <person name="Shirasu K."/>
        </authorList>
    </citation>
    <scope>NUCLEOTIDE SEQUENCE [LARGE SCALE GENOMIC DNA]</scope>
    <source>
        <strain evidence="11 12">543-2</strain>
    </source>
</reference>
<keyword evidence="12" id="KW-1185">Reference proteome</keyword>
<dbReference type="InterPro" id="IPR035927">
    <property type="entry name" value="DUSP-like_sf"/>
</dbReference>
<feature type="region of interest" description="Disordered" evidence="8">
    <location>
        <begin position="1219"/>
        <end position="1304"/>
    </location>
</feature>
<feature type="compositionally biased region" description="Basic and acidic residues" evidence="8">
    <location>
        <begin position="1221"/>
        <end position="1234"/>
    </location>
</feature>
<feature type="region of interest" description="Disordered" evidence="8">
    <location>
        <begin position="258"/>
        <end position="284"/>
    </location>
</feature>
<comment type="catalytic activity">
    <reaction evidence="1">
        <text>Thiol-dependent hydrolysis of ester, thioester, amide, peptide and isopeptide bonds formed by the C-terminal Gly of ubiquitin (a 76-residue protein attached to proteins as an intracellular targeting signal).</text>
        <dbReference type="EC" id="3.4.19.12"/>
    </reaction>
</comment>
<evidence type="ECO:0000256" key="5">
    <source>
        <dbReference type="ARBA" id="ARBA00022786"/>
    </source>
</evidence>
<feature type="compositionally biased region" description="Basic and acidic residues" evidence="8">
    <location>
        <begin position="47"/>
        <end position="57"/>
    </location>
</feature>
<evidence type="ECO:0000256" key="4">
    <source>
        <dbReference type="ARBA" id="ARBA00022670"/>
    </source>
</evidence>
<dbReference type="GO" id="GO:0006508">
    <property type="term" value="P:proteolysis"/>
    <property type="evidence" value="ECO:0007669"/>
    <property type="project" value="UniProtKB-KW"/>
</dbReference>
<evidence type="ECO:0000256" key="3">
    <source>
        <dbReference type="ARBA" id="ARBA00012759"/>
    </source>
</evidence>
<comment type="caution">
    <text evidence="11">The sequence shown here is derived from an EMBL/GenBank/DDBJ whole genome shotgun (WGS) entry which is preliminary data.</text>
</comment>
<evidence type="ECO:0000256" key="7">
    <source>
        <dbReference type="ARBA" id="ARBA00022807"/>
    </source>
</evidence>
<evidence type="ECO:0000256" key="2">
    <source>
        <dbReference type="ARBA" id="ARBA00009085"/>
    </source>
</evidence>
<dbReference type="PANTHER" id="PTHR21646">
    <property type="entry name" value="UBIQUITIN CARBOXYL-TERMINAL HYDROLASE"/>
    <property type="match status" value="1"/>
</dbReference>
<feature type="compositionally biased region" description="Polar residues" evidence="8">
    <location>
        <begin position="258"/>
        <end position="271"/>
    </location>
</feature>
<name>A0A4R8R194_COLTR</name>
<dbReference type="EC" id="3.4.19.12" evidence="3"/>
<evidence type="ECO:0000256" key="1">
    <source>
        <dbReference type="ARBA" id="ARBA00000707"/>
    </source>
</evidence>
<dbReference type="GO" id="GO:0004843">
    <property type="term" value="F:cysteine-type deubiquitinase activity"/>
    <property type="evidence" value="ECO:0007669"/>
    <property type="project" value="UniProtKB-EC"/>
</dbReference>
<evidence type="ECO:0000313" key="11">
    <source>
        <dbReference type="EMBL" id="TDZ49921.1"/>
    </source>
</evidence>
<dbReference type="CDD" id="cd02674">
    <property type="entry name" value="Peptidase_C19R"/>
    <property type="match status" value="1"/>
</dbReference>
<feature type="region of interest" description="Disordered" evidence="8">
    <location>
        <begin position="365"/>
        <end position="402"/>
    </location>
</feature>
<dbReference type="InterPro" id="IPR038765">
    <property type="entry name" value="Papain-like_cys_pep_sf"/>
</dbReference>
<dbReference type="InterPro" id="IPR028889">
    <property type="entry name" value="USP"/>
</dbReference>
<feature type="compositionally biased region" description="Polar residues" evidence="8">
    <location>
        <begin position="1295"/>
        <end position="1304"/>
    </location>
</feature>
<gene>
    <name evidence="11" type="primary">ubp12</name>
    <name evidence="11" type="ORF">CTRI78_v007721</name>
</gene>
<dbReference type="Pfam" id="PF06337">
    <property type="entry name" value="DUSP"/>
    <property type="match status" value="1"/>
</dbReference>
<protein>
    <recommendedName>
        <fullName evidence="3">ubiquitinyl hydrolase 1</fullName>
        <ecNumber evidence="3">3.4.19.12</ecNumber>
    </recommendedName>
</protein>
<dbReference type="Proteomes" id="UP000295703">
    <property type="component" value="Unassembled WGS sequence"/>
</dbReference>